<dbReference type="Proteomes" id="UP000179230">
    <property type="component" value="Unassembled WGS sequence"/>
</dbReference>
<evidence type="ECO:0000256" key="2">
    <source>
        <dbReference type="SAM" id="Phobius"/>
    </source>
</evidence>
<evidence type="ECO:0000313" key="3">
    <source>
        <dbReference type="EMBL" id="OGG88568.1"/>
    </source>
</evidence>
<sequence>MPETKNDENNQQFSATENKVEQKPNVEEEARPITLQEHLAQMENKTIEFPTVEVAPTTIAKVDDFNTYEQEKRDVVIEEKKSELVETNETQMASTFTKASDVLNSRSQPIVVQTSKQKSASQHVSALVKELLVRMTEKESNKTTTAFITGILIGALLTYFLV</sequence>
<name>A0A1F6FRS1_9BACT</name>
<evidence type="ECO:0000256" key="1">
    <source>
        <dbReference type="SAM" id="MobiDB-lite"/>
    </source>
</evidence>
<keyword evidence="2" id="KW-0472">Membrane</keyword>
<dbReference type="EMBL" id="MFMT01000018">
    <property type="protein sequence ID" value="OGG88568.1"/>
    <property type="molecule type" value="Genomic_DNA"/>
</dbReference>
<organism evidence="3 4">
    <name type="scientific">Candidatus Kaiserbacteria bacterium RIFOXYD1_FULL_42_15</name>
    <dbReference type="NCBI Taxonomy" id="1798532"/>
    <lineage>
        <taxon>Bacteria</taxon>
        <taxon>Candidatus Kaiseribacteriota</taxon>
    </lineage>
</organism>
<dbReference type="AlphaFoldDB" id="A0A1F6FRS1"/>
<gene>
    <name evidence="3" type="ORF">A2592_02390</name>
</gene>
<accession>A0A1F6FRS1</accession>
<keyword evidence="2" id="KW-0812">Transmembrane</keyword>
<reference evidence="3 4" key="1">
    <citation type="journal article" date="2016" name="Nat. Commun.">
        <title>Thousands of microbial genomes shed light on interconnected biogeochemical processes in an aquifer system.</title>
        <authorList>
            <person name="Anantharaman K."/>
            <person name="Brown C.T."/>
            <person name="Hug L.A."/>
            <person name="Sharon I."/>
            <person name="Castelle C.J."/>
            <person name="Probst A.J."/>
            <person name="Thomas B.C."/>
            <person name="Singh A."/>
            <person name="Wilkins M.J."/>
            <person name="Karaoz U."/>
            <person name="Brodie E.L."/>
            <person name="Williams K.H."/>
            <person name="Hubbard S.S."/>
            <person name="Banfield J.F."/>
        </authorList>
    </citation>
    <scope>NUCLEOTIDE SEQUENCE [LARGE SCALE GENOMIC DNA]</scope>
</reference>
<comment type="caution">
    <text evidence="3">The sequence shown here is derived from an EMBL/GenBank/DDBJ whole genome shotgun (WGS) entry which is preliminary data.</text>
</comment>
<protein>
    <submittedName>
        <fullName evidence="3">Uncharacterized protein</fullName>
    </submittedName>
</protein>
<feature type="region of interest" description="Disordered" evidence="1">
    <location>
        <begin position="1"/>
        <end position="30"/>
    </location>
</feature>
<feature type="compositionally biased region" description="Basic and acidic residues" evidence="1">
    <location>
        <begin position="18"/>
        <end position="30"/>
    </location>
</feature>
<keyword evidence="2" id="KW-1133">Transmembrane helix</keyword>
<feature type="transmembrane region" description="Helical" evidence="2">
    <location>
        <begin position="144"/>
        <end position="161"/>
    </location>
</feature>
<evidence type="ECO:0000313" key="4">
    <source>
        <dbReference type="Proteomes" id="UP000179230"/>
    </source>
</evidence>
<proteinExistence type="predicted"/>